<dbReference type="OrthoDB" id="5475935at2"/>
<proteinExistence type="predicted"/>
<dbReference type="EMBL" id="VOSM01000001">
    <property type="protein sequence ID" value="TXD39107.1"/>
    <property type="molecule type" value="Genomic_DNA"/>
</dbReference>
<dbReference type="Proteomes" id="UP000321412">
    <property type="component" value="Unassembled WGS sequence"/>
</dbReference>
<accession>A0A5C6XB35</accession>
<feature type="signal peptide" evidence="1">
    <location>
        <begin position="1"/>
        <end position="25"/>
    </location>
</feature>
<dbReference type="RefSeq" id="WP_146979540.1">
    <property type="nucleotide sequence ID" value="NZ_VOSM01000001.1"/>
</dbReference>
<organism evidence="2 3">
    <name type="scientific">Lujinxingia vulgaris</name>
    <dbReference type="NCBI Taxonomy" id="2600176"/>
    <lineage>
        <taxon>Bacteria</taxon>
        <taxon>Deltaproteobacteria</taxon>
        <taxon>Bradymonadales</taxon>
        <taxon>Lujinxingiaceae</taxon>
        <taxon>Lujinxingia</taxon>
    </lineage>
</organism>
<comment type="caution">
    <text evidence="2">The sequence shown here is derived from an EMBL/GenBank/DDBJ whole genome shotgun (WGS) entry which is preliminary data.</text>
</comment>
<name>A0A5C6XB35_9DELT</name>
<keyword evidence="3" id="KW-1185">Reference proteome</keyword>
<keyword evidence="1" id="KW-0732">Signal</keyword>
<evidence type="ECO:0000313" key="2">
    <source>
        <dbReference type="EMBL" id="TXD39107.1"/>
    </source>
</evidence>
<gene>
    <name evidence="2" type="ORF">FRC98_01510</name>
</gene>
<feature type="chain" id="PRO_5023055212" description="IPT/TIG domain-containing protein" evidence="1">
    <location>
        <begin position="26"/>
        <end position="1400"/>
    </location>
</feature>
<evidence type="ECO:0000313" key="3">
    <source>
        <dbReference type="Proteomes" id="UP000321412"/>
    </source>
</evidence>
<reference evidence="2 3" key="1">
    <citation type="submission" date="2019-08" db="EMBL/GenBank/DDBJ databases">
        <title>Bradymonadales sp. TMQ4.</title>
        <authorList>
            <person name="Liang Q."/>
        </authorList>
    </citation>
    <scope>NUCLEOTIDE SEQUENCE [LARGE SCALE GENOMIC DNA]</scope>
    <source>
        <strain evidence="2 3">TMQ4</strain>
    </source>
</reference>
<evidence type="ECO:0008006" key="4">
    <source>
        <dbReference type="Google" id="ProtNLM"/>
    </source>
</evidence>
<evidence type="ECO:0000256" key="1">
    <source>
        <dbReference type="SAM" id="SignalP"/>
    </source>
</evidence>
<sequence length="1400" mass="150104">MMRMQMSGRLLWGALLLSPALWSCGDDPEDTSTPMETTYTWRDAPMRCYSSVHAYELHDVGDRIAISYQPRRQNVVNVSMAFLTLLTEDEGRSFTRPVASMVKPNEPVYRGPLEATNQSTHGIFELGRGLYMSTVGVAGTSRLPGPEEEYSDRDWLVFFAEDGEGEDVFANGERVDLPTGERSARVWRYGDVTVAEAGMWLWASIDDGPWEVAGWRPQTRDVYPNLRSTETVSARTDLAIIKDFGNGDFYSVRPGEPPQVIANVGTSAIRGWRVVDGGLWGDSLVVVAGGPAGQSERPGRLQLWAIPLGDGEVRQWPWPTGVATNVGFREGEDGTLWIHTRVPAESGDAPAVMRLSEDSELLERLRLDFEAAPFDGVPAVLPRDDGGLLFVARTREEREHRGTEYFGSTMFCRVGPDVEQGVEPMAFGTLDEVVAEPGVMHRVARVSAGSSVADRFVRTPAGTVFATSDGAAYAGPPDYDALPLLEVPPADPALADLVGYSVRTFLNYNDTGFVTTAWAPSSLLEPPPTQRVRVNLVDPALSQRSSMGFGKDQIFTYQEVFDAQLAATASGTFFLSELTRARISDRVQWPGNLVVGRRQGYAFDRGYSYARAVRAQDGPTWVARFTSYEGRVPDVEECTYAEEPPEYCIALEDADIVAARVNDLGDLYALDYRHGRVLLLEAQSRQAQVIATGFVSPADIRLTQHQGQDVVLVYDGDIWAFSPDTATLATRQHRSGAQNSGSGELARASSCETGQPCVDLKAFGGVLRGEGRLCIPGVEFGESGTLRFERDVIDADWSATEVCFDAAQLEGRNGQLTLTRADGLRPPAVPYYGPSLIFGIDVPAPLTSTSPITFRGTNLMGGYGLLVSGGSMVSASDDAIEVLAPHSGVVSVFRDGEALANQPVEVIPTVAKSCVSGPGQPCEMVLMGMPTATGEVRVGGEVAEMLRWDPPYMRFAWPESLEPGEHPLALQVDGGVMEASVTLLPAAIDVLSANAPLPTTYDRSLTPPIFSELGLISPVRIFQGPSPVTAIASITSRGAQSHQVANLSNTATLGVVSDGTQTLGIGNMPGGVTITRLGPPTDQFYALSWEPLGLLSSSDGSRLGGFSGAGFVDGELVVVLRTNLNTTRAVVVDLETMTTRLLGELPGAYGTRSGGAAIAAHGSWVNEAGVFAGNCYANEGSAQLYHLRLSREAGELVSEGPFVLKNDTTSLLACDVIEGGFAWVERAGSVERIYAWDSAAGEQLAGPVLPTELPGVGQSAEGDLPAVLDMAKVDDVWLVMLAAREGDGRGAYLARWDASAEVWSIGEPFGVSTQAQAGSLCVGPLPPGQCEEGIGRYGCSPAACPVSPIGQVPNAEVVVYYGDMLVEDEAVHVFYQVVDEGRDLSRAGGIEAQYQKVPMP</sequence>
<protein>
    <recommendedName>
        <fullName evidence="4">IPT/TIG domain-containing protein</fullName>
    </recommendedName>
</protein>